<comment type="caution">
    <text evidence="2">The sequence shown here is derived from an EMBL/GenBank/DDBJ whole genome shotgun (WGS) entry which is preliminary data.</text>
</comment>
<evidence type="ECO:0000313" key="3">
    <source>
        <dbReference type="Proteomes" id="UP001596258"/>
    </source>
</evidence>
<feature type="transmembrane region" description="Helical" evidence="1">
    <location>
        <begin position="176"/>
        <end position="196"/>
    </location>
</feature>
<keyword evidence="3" id="KW-1185">Reference proteome</keyword>
<dbReference type="NCBIfam" id="TIGR00779">
    <property type="entry name" value="cad"/>
    <property type="match status" value="1"/>
</dbReference>
<protein>
    <submittedName>
        <fullName evidence="2">CadD family cadmium resistance transporter</fullName>
    </submittedName>
</protein>
<dbReference type="InterPro" id="IPR004676">
    <property type="entry name" value="Cd-R_transporter"/>
</dbReference>
<feature type="transmembrane region" description="Helical" evidence="1">
    <location>
        <begin position="137"/>
        <end position="155"/>
    </location>
</feature>
<feature type="transmembrane region" description="Helical" evidence="1">
    <location>
        <begin position="68"/>
        <end position="86"/>
    </location>
</feature>
<keyword evidence="1" id="KW-1133">Transmembrane helix</keyword>
<feature type="transmembrane region" description="Helical" evidence="1">
    <location>
        <begin position="6"/>
        <end position="27"/>
    </location>
</feature>
<name>A0ABW1UAY2_9LACO</name>
<reference evidence="3" key="1">
    <citation type="journal article" date="2019" name="Int. J. Syst. Evol. Microbiol.">
        <title>The Global Catalogue of Microorganisms (GCM) 10K type strain sequencing project: providing services to taxonomists for standard genome sequencing and annotation.</title>
        <authorList>
            <consortium name="The Broad Institute Genomics Platform"/>
            <consortium name="The Broad Institute Genome Sequencing Center for Infectious Disease"/>
            <person name="Wu L."/>
            <person name="Ma J."/>
        </authorList>
    </citation>
    <scope>NUCLEOTIDE SEQUENCE [LARGE SCALE GENOMIC DNA]</scope>
    <source>
        <strain evidence="3">CCM 8893</strain>
    </source>
</reference>
<organism evidence="2 3">
    <name type="scientific">Levilactobacillus angrenensis</name>
    <dbReference type="NCBI Taxonomy" id="2486020"/>
    <lineage>
        <taxon>Bacteria</taxon>
        <taxon>Bacillati</taxon>
        <taxon>Bacillota</taxon>
        <taxon>Bacilli</taxon>
        <taxon>Lactobacillales</taxon>
        <taxon>Lactobacillaceae</taxon>
        <taxon>Levilactobacillus</taxon>
    </lineage>
</organism>
<dbReference type="RefSeq" id="WP_125576156.1">
    <property type="nucleotide sequence ID" value="NZ_JBHSSO010000068.1"/>
</dbReference>
<dbReference type="Proteomes" id="UP001596258">
    <property type="component" value="Unassembled WGS sequence"/>
</dbReference>
<proteinExistence type="predicted"/>
<accession>A0ABW1UAY2</accession>
<keyword evidence="1" id="KW-0812">Transmembrane</keyword>
<evidence type="ECO:0000313" key="2">
    <source>
        <dbReference type="EMBL" id="MFC6290519.1"/>
    </source>
</evidence>
<dbReference type="EMBL" id="JBHSSO010000068">
    <property type="protein sequence ID" value="MFC6290519.1"/>
    <property type="molecule type" value="Genomic_DNA"/>
</dbReference>
<dbReference type="Pfam" id="PF03596">
    <property type="entry name" value="Cad"/>
    <property type="match status" value="1"/>
</dbReference>
<gene>
    <name evidence="2" type="ORF">ACFP1M_10085</name>
</gene>
<feature type="transmembrane region" description="Helical" evidence="1">
    <location>
        <begin position="107"/>
        <end position="131"/>
    </location>
</feature>
<evidence type="ECO:0000256" key="1">
    <source>
        <dbReference type="SAM" id="Phobius"/>
    </source>
</evidence>
<feature type="transmembrane region" description="Helical" evidence="1">
    <location>
        <begin position="39"/>
        <end position="62"/>
    </location>
</feature>
<keyword evidence="1" id="KW-0472">Membrane</keyword>
<sequence>MLQTILTAIMLYTATAVDLLVILLIYFARVTDQRQIRDIYLGQYLGSLTLIAVSLFFAFVLHYVPEKWLLGLLGLIPIYFGIRVWFVADTGEERAESRLNNKGLSKLTETVAIVTIGSCGADNLGLFVPYFVTLDHAQLAVTLLTFVVMIYLLVFSAQKISCLPRIGEFIERYNRWVISAIYIGLGLFIILDNGTITQLLRFLRTIN</sequence>